<dbReference type="HOGENOM" id="CLU_003292_1_0_1"/>
<organism evidence="3 4">
    <name type="scientific">Sphaerobolus stellatus (strain SS14)</name>
    <dbReference type="NCBI Taxonomy" id="990650"/>
    <lineage>
        <taxon>Eukaryota</taxon>
        <taxon>Fungi</taxon>
        <taxon>Dikarya</taxon>
        <taxon>Basidiomycota</taxon>
        <taxon>Agaricomycotina</taxon>
        <taxon>Agaricomycetes</taxon>
        <taxon>Phallomycetidae</taxon>
        <taxon>Geastrales</taxon>
        <taxon>Sphaerobolaceae</taxon>
        <taxon>Sphaerobolus</taxon>
    </lineage>
</organism>
<sequence length="373" mass="41558">MKPSILRPTCKAEDRIFRWLGVNKPPKNTIGHPLIDALATLASRASLKDTSGYGSGLRKFHIFCDVFSIPEKDRLPASFNVLHSFALWAAADSNHITVEMTNGIPLEPISVAAVKKYLSAVRAWHIAQGWPPPLSNEDQDRINWSLRGLDNLQAGRRSRPPRPPVVPRMLSALKLSLRLDQPYGACIWAMSTCAFWGMMRSAEVSVKSQKEFNGAQHLKRSDVHFGRDLDGKLYARLDLPSAKTAKPGKKQSVFLTEQGELCPLAALQNLFTVVPARASDPLFSWTDTKGSIRPLVKQTAIKFINGILASWGWGTSFGHSFRIGGASYYLAQKVDPEIIRIAGRWRSLAYETYIRAFEQTASRHMSSSERRAS</sequence>
<dbReference type="PANTHER" id="PTHR34605:SF3">
    <property type="entry name" value="P CELL-TYPE AGGLUTINATION PROTEIN MAP4-LIKE-RELATED"/>
    <property type="match status" value="1"/>
</dbReference>
<reference evidence="3 4" key="1">
    <citation type="submission" date="2014-06" db="EMBL/GenBank/DDBJ databases">
        <title>Evolutionary Origins and Diversification of the Mycorrhizal Mutualists.</title>
        <authorList>
            <consortium name="DOE Joint Genome Institute"/>
            <consortium name="Mycorrhizal Genomics Consortium"/>
            <person name="Kohler A."/>
            <person name="Kuo A."/>
            <person name="Nagy L.G."/>
            <person name="Floudas D."/>
            <person name="Copeland A."/>
            <person name="Barry K.W."/>
            <person name="Cichocki N."/>
            <person name="Veneault-Fourrey C."/>
            <person name="LaButti K."/>
            <person name="Lindquist E.A."/>
            <person name="Lipzen A."/>
            <person name="Lundell T."/>
            <person name="Morin E."/>
            <person name="Murat C."/>
            <person name="Riley R."/>
            <person name="Ohm R."/>
            <person name="Sun H."/>
            <person name="Tunlid A."/>
            <person name="Henrissat B."/>
            <person name="Grigoriev I.V."/>
            <person name="Hibbett D.S."/>
            <person name="Martin F."/>
        </authorList>
    </citation>
    <scope>NUCLEOTIDE SEQUENCE [LARGE SCALE GENOMIC DNA]</scope>
    <source>
        <strain evidence="3 4">SS14</strain>
    </source>
</reference>
<accession>A0A0C9UZY5</accession>
<dbReference type="Gene3D" id="1.10.443.10">
    <property type="entry name" value="Intergrase catalytic core"/>
    <property type="match status" value="1"/>
</dbReference>
<dbReference type="InterPro" id="IPR013762">
    <property type="entry name" value="Integrase-like_cat_sf"/>
</dbReference>
<keyword evidence="1" id="KW-0238">DNA-binding</keyword>
<dbReference type="InterPro" id="IPR010998">
    <property type="entry name" value="Integrase_recombinase_N"/>
</dbReference>
<dbReference type="SUPFAM" id="SSF56349">
    <property type="entry name" value="DNA breaking-rejoining enzymes"/>
    <property type="match status" value="1"/>
</dbReference>
<keyword evidence="4" id="KW-1185">Reference proteome</keyword>
<evidence type="ECO:0000313" key="4">
    <source>
        <dbReference type="Proteomes" id="UP000054279"/>
    </source>
</evidence>
<evidence type="ECO:0000313" key="3">
    <source>
        <dbReference type="EMBL" id="KIJ30745.1"/>
    </source>
</evidence>
<evidence type="ECO:0008006" key="5">
    <source>
        <dbReference type="Google" id="ProtNLM"/>
    </source>
</evidence>
<dbReference type="InterPro" id="IPR011010">
    <property type="entry name" value="DNA_brk_join_enz"/>
</dbReference>
<dbReference type="InterPro" id="IPR052925">
    <property type="entry name" value="Phage_Integrase-like_Recomb"/>
</dbReference>
<dbReference type="GO" id="GO:0003677">
    <property type="term" value="F:DNA binding"/>
    <property type="evidence" value="ECO:0007669"/>
    <property type="project" value="UniProtKB-KW"/>
</dbReference>
<evidence type="ECO:0000256" key="1">
    <source>
        <dbReference type="ARBA" id="ARBA00023125"/>
    </source>
</evidence>
<dbReference type="GO" id="GO:0015074">
    <property type="term" value="P:DNA integration"/>
    <property type="evidence" value="ECO:0007669"/>
    <property type="project" value="InterPro"/>
</dbReference>
<evidence type="ECO:0000256" key="2">
    <source>
        <dbReference type="ARBA" id="ARBA00023172"/>
    </source>
</evidence>
<name>A0A0C9UZY5_SPHS4</name>
<dbReference type="EMBL" id="KN837255">
    <property type="protein sequence ID" value="KIJ30745.1"/>
    <property type="molecule type" value="Genomic_DNA"/>
</dbReference>
<gene>
    <name evidence="3" type="ORF">M422DRAFT_267686</name>
</gene>
<proteinExistence type="predicted"/>
<dbReference type="Gene3D" id="1.10.150.130">
    <property type="match status" value="1"/>
</dbReference>
<dbReference type="Proteomes" id="UP000054279">
    <property type="component" value="Unassembled WGS sequence"/>
</dbReference>
<protein>
    <recommendedName>
        <fullName evidence="5">Tyr recombinase domain-containing protein</fullName>
    </recommendedName>
</protein>
<dbReference type="AlphaFoldDB" id="A0A0C9UZY5"/>
<dbReference type="GO" id="GO:0006310">
    <property type="term" value="P:DNA recombination"/>
    <property type="evidence" value="ECO:0007669"/>
    <property type="project" value="UniProtKB-KW"/>
</dbReference>
<dbReference type="OrthoDB" id="3254696at2759"/>
<keyword evidence="2" id="KW-0233">DNA recombination</keyword>
<dbReference type="PANTHER" id="PTHR34605">
    <property type="entry name" value="PHAGE_INTEGRASE DOMAIN-CONTAINING PROTEIN"/>
    <property type="match status" value="1"/>
</dbReference>